<organism evidence="7 8">
    <name type="scientific">Owenia fusiformis</name>
    <name type="common">Polychaete worm</name>
    <dbReference type="NCBI Taxonomy" id="6347"/>
    <lineage>
        <taxon>Eukaryota</taxon>
        <taxon>Metazoa</taxon>
        <taxon>Spiralia</taxon>
        <taxon>Lophotrochozoa</taxon>
        <taxon>Annelida</taxon>
        <taxon>Polychaeta</taxon>
        <taxon>Sedentaria</taxon>
        <taxon>Canalipalpata</taxon>
        <taxon>Sabellida</taxon>
        <taxon>Oweniida</taxon>
        <taxon>Oweniidae</taxon>
        <taxon>Owenia</taxon>
    </lineage>
</organism>
<feature type="transmembrane region" description="Helical" evidence="5">
    <location>
        <begin position="146"/>
        <end position="164"/>
    </location>
</feature>
<comment type="subcellular location">
    <subcellularLocation>
        <location evidence="1">Membrane</location>
    </subcellularLocation>
</comment>
<feature type="domain" description="G-protein coupled receptors family 1 profile" evidence="6">
    <location>
        <begin position="44"/>
        <end position="304"/>
    </location>
</feature>
<keyword evidence="3 5" id="KW-1133">Transmembrane helix</keyword>
<dbReference type="GO" id="GO:0004930">
    <property type="term" value="F:G protein-coupled receptor activity"/>
    <property type="evidence" value="ECO:0007669"/>
    <property type="project" value="InterPro"/>
</dbReference>
<feature type="transmembrane region" description="Helical" evidence="5">
    <location>
        <begin position="106"/>
        <end position="125"/>
    </location>
</feature>
<dbReference type="PANTHER" id="PTHR46641">
    <property type="entry name" value="FMRFAMIDE RECEPTOR-RELATED"/>
    <property type="match status" value="1"/>
</dbReference>
<dbReference type="Pfam" id="PF00001">
    <property type="entry name" value="7tm_1"/>
    <property type="match status" value="1"/>
</dbReference>
<dbReference type="EMBL" id="CAIIXF020000010">
    <property type="protein sequence ID" value="CAH1797431.1"/>
    <property type="molecule type" value="Genomic_DNA"/>
</dbReference>
<feature type="transmembrane region" description="Helical" evidence="5">
    <location>
        <begin position="238"/>
        <end position="264"/>
    </location>
</feature>
<dbReference type="InterPro" id="IPR000276">
    <property type="entry name" value="GPCR_Rhodpsn"/>
</dbReference>
<evidence type="ECO:0000259" key="6">
    <source>
        <dbReference type="PROSITE" id="PS50262"/>
    </source>
</evidence>
<dbReference type="GO" id="GO:0016020">
    <property type="term" value="C:membrane"/>
    <property type="evidence" value="ECO:0007669"/>
    <property type="project" value="UniProtKB-SubCell"/>
</dbReference>
<evidence type="ECO:0000313" key="8">
    <source>
        <dbReference type="Proteomes" id="UP000749559"/>
    </source>
</evidence>
<evidence type="ECO:0000256" key="4">
    <source>
        <dbReference type="ARBA" id="ARBA00023136"/>
    </source>
</evidence>
<keyword evidence="4 5" id="KW-0472">Membrane</keyword>
<evidence type="ECO:0000256" key="5">
    <source>
        <dbReference type="SAM" id="Phobius"/>
    </source>
</evidence>
<dbReference type="AlphaFoldDB" id="A0A8S4PTP5"/>
<dbReference type="PROSITE" id="PS50262">
    <property type="entry name" value="G_PROTEIN_RECEP_F1_2"/>
    <property type="match status" value="1"/>
</dbReference>
<evidence type="ECO:0000256" key="3">
    <source>
        <dbReference type="ARBA" id="ARBA00022989"/>
    </source>
</evidence>
<feature type="transmembrane region" description="Helical" evidence="5">
    <location>
        <begin position="284"/>
        <end position="306"/>
    </location>
</feature>
<dbReference type="SUPFAM" id="SSF81321">
    <property type="entry name" value="Family A G protein-coupled receptor-like"/>
    <property type="match status" value="1"/>
</dbReference>
<dbReference type="OrthoDB" id="9983318at2759"/>
<feature type="transmembrane region" description="Helical" evidence="5">
    <location>
        <begin position="64"/>
        <end position="86"/>
    </location>
</feature>
<dbReference type="PRINTS" id="PR00237">
    <property type="entry name" value="GPCRRHODOPSN"/>
</dbReference>
<dbReference type="Proteomes" id="UP000749559">
    <property type="component" value="Unassembled WGS sequence"/>
</dbReference>
<evidence type="ECO:0000256" key="1">
    <source>
        <dbReference type="ARBA" id="ARBA00004370"/>
    </source>
</evidence>
<gene>
    <name evidence="7" type="ORF">OFUS_LOCUS21716</name>
</gene>
<dbReference type="InterPro" id="IPR052954">
    <property type="entry name" value="GPCR-Ligand_Int"/>
</dbReference>
<reference evidence="7" key="1">
    <citation type="submission" date="2022-03" db="EMBL/GenBank/DDBJ databases">
        <authorList>
            <person name="Martin C."/>
        </authorList>
    </citation>
    <scope>NUCLEOTIDE SEQUENCE</scope>
</reference>
<dbReference type="InterPro" id="IPR017452">
    <property type="entry name" value="GPCR_Rhodpsn_7TM"/>
</dbReference>
<keyword evidence="8" id="KW-1185">Reference proteome</keyword>
<protein>
    <recommendedName>
        <fullName evidence="6">G-protein coupled receptors family 1 profile domain-containing protein</fullName>
    </recommendedName>
</protein>
<evidence type="ECO:0000313" key="7">
    <source>
        <dbReference type="EMBL" id="CAH1797431.1"/>
    </source>
</evidence>
<feature type="transmembrane region" description="Helical" evidence="5">
    <location>
        <begin position="202"/>
        <end position="226"/>
    </location>
</feature>
<accession>A0A8S4PTP5</accession>
<sequence length="343" mass="39267">MITNGSTRANDTNATEAVVYIEATIAEGLWVYCAPLIIILGTIGNTLALIILTRKNMRKSTSSVYLSVLAVVDTMALYTGLLRYWIIYISDVDIRDITLGGCKVHIFIVYYTVHLSAWILVVVTSERLITIYVPDRACSNHLTTPIVICVLFSVFFVVNLHFFWTFGDTRINNEGEKVVRCIVANDKYADFILHTWSWLDTWIASFIPFIIMFVSNVLIIIKVVFWNKNWKTAKECKMTTLTAMLLTVNFVFIICTAPIVIYLNFYTKWYSDKDDELQTAKSELHWAVCNLLQYINNAINFLLYCVSGKSFRRELSGLWCWKKNQVAQAPHSNITSHNEETVA</sequence>
<keyword evidence="2 5" id="KW-0812">Transmembrane</keyword>
<name>A0A8S4PTP5_OWEFU</name>
<proteinExistence type="predicted"/>
<feature type="transmembrane region" description="Helical" evidence="5">
    <location>
        <begin position="29"/>
        <end position="52"/>
    </location>
</feature>
<dbReference type="PANTHER" id="PTHR46641:SF25">
    <property type="entry name" value="CNMAMIDE RECEPTOR-RELATED"/>
    <property type="match status" value="1"/>
</dbReference>
<dbReference type="CDD" id="cd14978">
    <property type="entry name" value="7tmA_FMRFamide_R-like"/>
    <property type="match status" value="1"/>
</dbReference>
<evidence type="ECO:0000256" key="2">
    <source>
        <dbReference type="ARBA" id="ARBA00022692"/>
    </source>
</evidence>
<dbReference type="Gene3D" id="1.20.1070.10">
    <property type="entry name" value="Rhodopsin 7-helix transmembrane proteins"/>
    <property type="match status" value="1"/>
</dbReference>
<comment type="caution">
    <text evidence="7">The sequence shown here is derived from an EMBL/GenBank/DDBJ whole genome shotgun (WGS) entry which is preliminary data.</text>
</comment>